<keyword evidence="2" id="KW-1185">Reference proteome</keyword>
<protein>
    <submittedName>
        <fullName evidence="1">Uncharacterized protein</fullName>
    </submittedName>
</protein>
<gene>
    <name evidence="1" type="ORF">L6164_026288</name>
</gene>
<comment type="caution">
    <text evidence="1">The sequence shown here is derived from an EMBL/GenBank/DDBJ whole genome shotgun (WGS) entry which is preliminary data.</text>
</comment>
<evidence type="ECO:0000313" key="2">
    <source>
        <dbReference type="Proteomes" id="UP000828941"/>
    </source>
</evidence>
<proteinExistence type="predicted"/>
<sequence length="444" mass="49348">MKVEITSRKGVRPSSAASSHPSEFKLSLLGQLCPSFYGLIIFFYEANIQHQADISSQISERSLLLQNSLSQVLTRFYPLAGRLSGDACIDCNDKGAYFIEAQVDSNLSDFLKEPNINELNQFLPLSDPKLVEFASNCLFLVQFTAFCCGGTAISVCGNHKICDAASLLTILQSWTSTARESSNEPVVPQFIGASLIPPNDRLPHIMPPTDVISEKLITKRFVFQGSAITSLRDKIIGAMQHYPSRVETVLSLIWKCASSASKTKAETSSSTDNANKPLSVLLQTVNLRTRIVPPLPQSSIGNLIQPVPVILEQNETELHDMVHKMRKAITHFSNEKADRFKGEEAFSVITELLGERRHKLKDVESFRSTSWCKFLLYETNFGWGKPAWVSSAALAHKNAIVLLDTKNREGIEAWVTLEQEDMAVFERDDELLAYASSNPSIYIV</sequence>
<evidence type="ECO:0000313" key="1">
    <source>
        <dbReference type="EMBL" id="KAI4313297.1"/>
    </source>
</evidence>
<dbReference type="Proteomes" id="UP000828941">
    <property type="component" value="Chromosome 11"/>
</dbReference>
<reference evidence="1 2" key="1">
    <citation type="journal article" date="2022" name="DNA Res.">
        <title>Chromosomal-level genome assembly of the orchid tree Bauhinia variegata (Leguminosae; Cercidoideae) supports the allotetraploid origin hypothesis of Bauhinia.</title>
        <authorList>
            <person name="Zhong Y."/>
            <person name="Chen Y."/>
            <person name="Zheng D."/>
            <person name="Pang J."/>
            <person name="Liu Y."/>
            <person name="Luo S."/>
            <person name="Meng S."/>
            <person name="Qian L."/>
            <person name="Wei D."/>
            <person name="Dai S."/>
            <person name="Zhou R."/>
        </authorList>
    </citation>
    <scope>NUCLEOTIDE SEQUENCE [LARGE SCALE GENOMIC DNA]</scope>
    <source>
        <strain evidence="1">BV-YZ2020</strain>
    </source>
</reference>
<accession>A0ACB9LQ78</accession>
<name>A0ACB9LQ78_BAUVA</name>
<dbReference type="EMBL" id="CM039436">
    <property type="protein sequence ID" value="KAI4313297.1"/>
    <property type="molecule type" value="Genomic_DNA"/>
</dbReference>
<organism evidence="1 2">
    <name type="scientific">Bauhinia variegata</name>
    <name type="common">Purple orchid tree</name>
    <name type="synonym">Phanera variegata</name>
    <dbReference type="NCBI Taxonomy" id="167791"/>
    <lineage>
        <taxon>Eukaryota</taxon>
        <taxon>Viridiplantae</taxon>
        <taxon>Streptophyta</taxon>
        <taxon>Embryophyta</taxon>
        <taxon>Tracheophyta</taxon>
        <taxon>Spermatophyta</taxon>
        <taxon>Magnoliopsida</taxon>
        <taxon>eudicotyledons</taxon>
        <taxon>Gunneridae</taxon>
        <taxon>Pentapetalae</taxon>
        <taxon>rosids</taxon>
        <taxon>fabids</taxon>
        <taxon>Fabales</taxon>
        <taxon>Fabaceae</taxon>
        <taxon>Cercidoideae</taxon>
        <taxon>Cercideae</taxon>
        <taxon>Bauhiniinae</taxon>
        <taxon>Bauhinia</taxon>
    </lineage>
</organism>